<name>A0A7L7KT51_9MOLU</name>
<keyword evidence="1" id="KW-0812">Transmembrane</keyword>
<evidence type="ECO:0000313" key="2">
    <source>
        <dbReference type="EMBL" id="QMS85923.1"/>
    </source>
</evidence>
<accession>A0A7L7KT51</accession>
<proteinExistence type="predicted"/>
<dbReference type="EMBL" id="CP048914">
    <property type="protein sequence ID" value="QMS85923.1"/>
    <property type="molecule type" value="Genomic_DNA"/>
</dbReference>
<dbReference type="RefSeq" id="WP_258877737.1">
    <property type="nucleotide sequence ID" value="NZ_CP048914.1"/>
</dbReference>
<reference evidence="2 3" key="1">
    <citation type="submission" date="2020-02" db="EMBL/GenBank/DDBJ databases">
        <authorList>
            <person name="Zheng R.K."/>
            <person name="Sun C.M."/>
        </authorList>
    </citation>
    <scope>NUCLEOTIDE SEQUENCE [LARGE SCALE GENOMIC DNA]</scope>
    <source>
        <strain evidence="3">zrk13</strain>
    </source>
</reference>
<keyword evidence="3" id="KW-1185">Reference proteome</keyword>
<feature type="transmembrane region" description="Helical" evidence="1">
    <location>
        <begin position="9"/>
        <end position="29"/>
    </location>
</feature>
<protein>
    <submittedName>
        <fullName evidence="2">Uncharacterized protein</fullName>
    </submittedName>
</protein>
<sequence length="194" mass="22299">MLNRRLSDYIFYGSLAAILIGVLLLRVLIVGTMNTNIENLRRDNANLALQIDALEILVQENKNVQTSHLYELYDIIPNVYSEIGLKYKTASMLEELGVNKSDEFGRSINVSTTVNLGNVPTFQDYEEEYLFVQVEVQFQTDDTTIVTDFIDKLYNSEQLFIVNQVDYTDTTGEYSMEMRITFLAVYDVELIEES</sequence>
<dbReference type="KEGG" id="xcl:G4Z02_09240"/>
<evidence type="ECO:0000256" key="1">
    <source>
        <dbReference type="SAM" id="Phobius"/>
    </source>
</evidence>
<dbReference type="Proteomes" id="UP000514720">
    <property type="component" value="Chromosome"/>
</dbReference>
<gene>
    <name evidence="2" type="ORF">G4Z02_09240</name>
</gene>
<keyword evidence="1" id="KW-1133">Transmembrane helix</keyword>
<keyword evidence="1" id="KW-0472">Membrane</keyword>
<organism evidence="2 3">
    <name type="scientific">Candidatus Xianfuyuplasma coldseepsis</name>
    <dbReference type="NCBI Taxonomy" id="2782163"/>
    <lineage>
        <taxon>Bacteria</taxon>
        <taxon>Bacillati</taxon>
        <taxon>Mycoplasmatota</taxon>
        <taxon>Mollicutes</taxon>
        <taxon>Candidatus Izemoplasmatales</taxon>
        <taxon>Candidatus Izemoplasmataceae</taxon>
        <taxon>Candidatus Xianfuyuplasma</taxon>
    </lineage>
</organism>
<dbReference type="AlphaFoldDB" id="A0A7L7KT51"/>
<evidence type="ECO:0000313" key="3">
    <source>
        <dbReference type="Proteomes" id="UP000514720"/>
    </source>
</evidence>